<comment type="caution">
    <text evidence="1">The sequence shown here is derived from an EMBL/GenBank/DDBJ whole genome shotgun (WGS) entry which is preliminary data.</text>
</comment>
<dbReference type="EMBL" id="AVOT02000329">
    <property type="protein sequence ID" value="MBW0462336.1"/>
    <property type="molecule type" value="Genomic_DNA"/>
</dbReference>
<dbReference type="Proteomes" id="UP000765509">
    <property type="component" value="Unassembled WGS sequence"/>
</dbReference>
<keyword evidence="2" id="KW-1185">Reference proteome</keyword>
<dbReference type="AlphaFoldDB" id="A0A9Q3BC99"/>
<evidence type="ECO:0000313" key="1">
    <source>
        <dbReference type="EMBL" id="MBW0462336.1"/>
    </source>
</evidence>
<accession>A0A9Q3BC99</accession>
<organism evidence="1 2">
    <name type="scientific">Austropuccinia psidii MF-1</name>
    <dbReference type="NCBI Taxonomy" id="1389203"/>
    <lineage>
        <taxon>Eukaryota</taxon>
        <taxon>Fungi</taxon>
        <taxon>Dikarya</taxon>
        <taxon>Basidiomycota</taxon>
        <taxon>Pucciniomycotina</taxon>
        <taxon>Pucciniomycetes</taxon>
        <taxon>Pucciniales</taxon>
        <taxon>Sphaerophragmiaceae</taxon>
        <taxon>Austropuccinia</taxon>
    </lineage>
</organism>
<evidence type="ECO:0000313" key="2">
    <source>
        <dbReference type="Proteomes" id="UP000765509"/>
    </source>
</evidence>
<reference evidence="1" key="1">
    <citation type="submission" date="2021-03" db="EMBL/GenBank/DDBJ databases">
        <title>Draft genome sequence of rust myrtle Austropuccinia psidii MF-1, a brazilian biotype.</title>
        <authorList>
            <person name="Quecine M.C."/>
            <person name="Pachon D.M.R."/>
            <person name="Bonatelli M.L."/>
            <person name="Correr F.H."/>
            <person name="Franceschini L.M."/>
            <person name="Leite T.F."/>
            <person name="Margarido G.R.A."/>
            <person name="Almeida C.A."/>
            <person name="Ferrarezi J.A."/>
            <person name="Labate C.A."/>
        </authorList>
    </citation>
    <scope>NUCLEOTIDE SEQUENCE</scope>
    <source>
        <strain evidence="1">MF-1</strain>
    </source>
</reference>
<proteinExistence type="predicted"/>
<protein>
    <submittedName>
        <fullName evidence="1">Uncharacterized protein</fullName>
    </submittedName>
</protein>
<name>A0A9Q3BC99_9BASI</name>
<sequence>MSSKWTELTYSSPSAWPPSVLCGSGILSWLASSGHSNPGQIYDGYKEVEVLDPACTEFLAKGTDFFRHFNLKAPKCHFCFVGKKTCRHPGPAASKVRR</sequence>
<gene>
    <name evidence="1" type="ORF">O181_002051</name>
</gene>